<feature type="domain" description="Smr" evidence="1">
    <location>
        <begin position="5"/>
        <end position="82"/>
    </location>
</feature>
<dbReference type="EMBL" id="BAAABM010000007">
    <property type="protein sequence ID" value="GAA0320022.1"/>
    <property type="molecule type" value="Genomic_DNA"/>
</dbReference>
<dbReference type="InterPro" id="IPR002625">
    <property type="entry name" value="Smr_dom"/>
</dbReference>
<keyword evidence="3" id="KW-1185">Reference proteome</keyword>
<evidence type="ECO:0000259" key="1">
    <source>
        <dbReference type="Pfam" id="PF01713"/>
    </source>
</evidence>
<sequence length="82" mass="9535">MTLTLDLHPIFKSQRDVDQAVRSMMFRAAQTNAERVIIIPGKGSQKLKSRVLALLRQPHLRKLYKNVEPDPENLGRIIIRFR</sequence>
<evidence type="ECO:0000313" key="3">
    <source>
        <dbReference type="Proteomes" id="UP001501822"/>
    </source>
</evidence>
<organism evidence="2 3">
    <name type="scientific">Actinoallomurus spadix</name>
    <dbReference type="NCBI Taxonomy" id="79912"/>
    <lineage>
        <taxon>Bacteria</taxon>
        <taxon>Bacillati</taxon>
        <taxon>Actinomycetota</taxon>
        <taxon>Actinomycetes</taxon>
        <taxon>Streptosporangiales</taxon>
        <taxon>Thermomonosporaceae</taxon>
        <taxon>Actinoallomurus</taxon>
    </lineage>
</organism>
<comment type="caution">
    <text evidence="2">The sequence shown here is derived from an EMBL/GenBank/DDBJ whole genome shotgun (WGS) entry which is preliminary data.</text>
</comment>
<name>A0ABN0VYA8_9ACTN</name>
<proteinExistence type="predicted"/>
<dbReference type="Pfam" id="PF01713">
    <property type="entry name" value="Smr"/>
    <property type="match status" value="1"/>
</dbReference>
<reference evidence="2 3" key="1">
    <citation type="journal article" date="2019" name="Int. J. Syst. Evol. Microbiol.">
        <title>The Global Catalogue of Microorganisms (GCM) 10K type strain sequencing project: providing services to taxonomists for standard genome sequencing and annotation.</title>
        <authorList>
            <consortium name="The Broad Institute Genomics Platform"/>
            <consortium name="The Broad Institute Genome Sequencing Center for Infectious Disease"/>
            <person name="Wu L."/>
            <person name="Ma J."/>
        </authorList>
    </citation>
    <scope>NUCLEOTIDE SEQUENCE [LARGE SCALE GENOMIC DNA]</scope>
    <source>
        <strain evidence="2 3">JCM 3146</strain>
    </source>
</reference>
<accession>A0ABN0VYA8</accession>
<gene>
    <name evidence="2" type="ORF">GCM10010151_07140</name>
</gene>
<dbReference type="Gene3D" id="3.30.1370.110">
    <property type="match status" value="1"/>
</dbReference>
<dbReference type="Proteomes" id="UP001501822">
    <property type="component" value="Unassembled WGS sequence"/>
</dbReference>
<dbReference type="SUPFAM" id="SSF160443">
    <property type="entry name" value="SMR domain-like"/>
    <property type="match status" value="1"/>
</dbReference>
<dbReference type="InterPro" id="IPR036063">
    <property type="entry name" value="Smr_dom_sf"/>
</dbReference>
<dbReference type="RefSeq" id="WP_252800260.1">
    <property type="nucleotide sequence ID" value="NZ_BAAABM010000007.1"/>
</dbReference>
<protein>
    <submittedName>
        <fullName evidence="2">Smr/MutS family protein</fullName>
    </submittedName>
</protein>
<evidence type="ECO:0000313" key="2">
    <source>
        <dbReference type="EMBL" id="GAA0320022.1"/>
    </source>
</evidence>